<dbReference type="GO" id="GO:0020037">
    <property type="term" value="F:heme binding"/>
    <property type="evidence" value="ECO:0007669"/>
    <property type="project" value="InterPro"/>
</dbReference>
<dbReference type="GO" id="GO:0016705">
    <property type="term" value="F:oxidoreductase activity, acting on paired donors, with incorporation or reduction of molecular oxygen"/>
    <property type="evidence" value="ECO:0007669"/>
    <property type="project" value="InterPro"/>
</dbReference>
<dbReference type="PRINTS" id="PR00465">
    <property type="entry name" value="EP450IV"/>
</dbReference>
<evidence type="ECO:0000256" key="1">
    <source>
        <dbReference type="ARBA" id="ARBA00001971"/>
    </source>
</evidence>
<accession>A0A914XSJ2</accession>
<dbReference type="PRINTS" id="PR00385">
    <property type="entry name" value="P450"/>
</dbReference>
<keyword evidence="4 8" id="KW-0349">Heme</keyword>
<sequence length="145" mass="16854">MKYLEQCIKETMRMFPTVPLIARVIEEDTVVGDYILPKGVTALVAPFAVHRDRRFFDNPDNFDPEHFSSENVNKRNPYAYIPFSAGPRNCIGQKFATMEQKLILGRFFRRYKVTAALHELENRGLPELILKPAKGFPVRIERRPE</sequence>
<dbReference type="AlphaFoldDB" id="A0A914XSJ2"/>
<feature type="binding site" description="axial binding residue" evidence="8">
    <location>
        <position position="90"/>
    </location>
    <ligand>
        <name>heme</name>
        <dbReference type="ChEBI" id="CHEBI:30413"/>
    </ligand>
    <ligandPart>
        <name>Fe</name>
        <dbReference type="ChEBI" id="CHEBI:18248"/>
    </ligandPart>
</feature>
<evidence type="ECO:0000313" key="10">
    <source>
        <dbReference type="Proteomes" id="UP000887577"/>
    </source>
</evidence>
<dbReference type="InterPro" id="IPR001128">
    <property type="entry name" value="Cyt_P450"/>
</dbReference>
<protein>
    <submittedName>
        <fullName evidence="11">Cytochrome P450</fullName>
    </submittedName>
</protein>
<dbReference type="Gene3D" id="1.10.630.10">
    <property type="entry name" value="Cytochrome P450"/>
    <property type="match status" value="1"/>
</dbReference>
<evidence type="ECO:0000256" key="6">
    <source>
        <dbReference type="ARBA" id="ARBA00023004"/>
    </source>
</evidence>
<evidence type="ECO:0000256" key="7">
    <source>
        <dbReference type="ARBA" id="ARBA00023033"/>
    </source>
</evidence>
<dbReference type="InterPro" id="IPR002403">
    <property type="entry name" value="Cyt_P450_E_grp-IV"/>
</dbReference>
<dbReference type="GO" id="GO:0005789">
    <property type="term" value="C:endoplasmic reticulum membrane"/>
    <property type="evidence" value="ECO:0007669"/>
    <property type="project" value="UniProtKB-SubCell"/>
</dbReference>
<evidence type="ECO:0000256" key="8">
    <source>
        <dbReference type="PIRSR" id="PIRSR602403-1"/>
    </source>
</evidence>
<reference evidence="11" key="1">
    <citation type="submission" date="2022-11" db="UniProtKB">
        <authorList>
            <consortium name="WormBaseParasite"/>
        </authorList>
    </citation>
    <scope>IDENTIFICATION</scope>
</reference>
<comment type="cofactor">
    <cofactor evidence="1 8">
        <name>heme</name>
        <dbReference type="ChEBI" id="CHEBI:30413"/>
    </cofactor>
</comment>
<keyword evidence="10" id="KW-1185">Reference proteome</keyword>
<name>A0A914XSJ2_9BILA</name>
<organism evidence="10 11">
    <name type="scientific">Panagrolaimus superbus</name>
    <dbReference type="NCBI Taxonomy" id="310955"/>
    <lineage>
        <taxon>Eukaryota</taxon>
        <taxon>Metazoa</taxon>
        <taxon>Ecdysozoa</taxon>
        <taxon>Nematoda</taxon>
        <taxon>Chromadorea</taxon>
        <taxon>Rhabditida</taxon>
        <taxon>Tylenchina</taxon>
        <taxon>Panagrolaimomorpha</taxon>
        <taxon>Panagrolaimoidea</taxon>
        <taxon>Panagrolaimidae</taxon>
        <taxon>Panagrolaimus</taxon>
    </lineage>
</organism>
<keyword evidence="7 9" id="KW-0503">Monooxygenase</keyword>
<proteinExistence type="inferred from homology"/>
<dbReference type="PANTHER" id="PTHR24291:SF146">
    <property type="entry name" value="CYTOCHROME P450"/>
    <property type="match status" value="1"/>
</dbReference>
<evidence type="ECO:0000313" key="11">
    <source>
        <dbReference type="WBParaSite" id="PSU_v2.g10948.t1"/>
    </source>
</evidence>
<keyword evidence="6 8" id="KW-0408">Iron</keyword>
<dbReference type="Proteomes" id="UP000887577">
    <property type="component" value="Unplaced"/>
</dbReference>
<evidence type="ECO:0000256" key="4">
    <source>
        <dbReference type="ARBA" id="ARBA00022617"/>
    </source>
</evidence>
<dbReference type="InterPro" id="IPR050196">
    <property type="entry name" value="Cytochrome_P450_Monoox"/>
</dbReference>
<dbReference type="WBParaSite" id="PSU_v2.g10948.t1">
    <property type="protein sequence ID" value="PSU_v2.g10948.t1"/>
    <property type="gene ID" value="PSU_v2.g10948"/>
</dbReference>
<dbReference type="GO" id="GO:0005506">
    <property type="term" value="F:iron ion binding"/>
    <property type="evidence" value="ECO:0007669"/>
    <property type="project" value="InterPro"/>
</dbReference>
<keyword evidence="9" id="KW-0560">Oxidoreductase</keyword>
<evidence type="ECO:0000256" key="2">
    <source>
        <dbReference type="ARBA" id="ARBA00003690"/>
    </source>
</evidence>
<dbReference type="GO" id="GO:0004497">
    <property type="term" value="F:monooxygenase activity"/>
    <property type="evidence" value="ECO:0007669"/>
    <property type="project" value="UniProtKB-KW"/>
</dbReference>
<evidence type="ECO:0000256" key="3">
    <source>
        <dbReference type="ARBA" id="ARBA00010617"/>
    </source>
</evidence>
<dbReference type="SUPFAM" id="SSF48264">
    <property type="entry name" value="Cytochrome P450"/>
    <property type="match status" value="1"/>
</dbReference>
<comment type="similarity">
    <text evidence="3 9">Belongs to the cytochrome P450 family.</text>
</comment>
<keyword evidence="5 8" id="KW-0479">Metal-binding</keyword>
<comment type="function">
    <text evidence="2">May be involved in the metabolism of insect hormones and in the breakdown of synthetic insecticides.</text>
</comment>
<dbReference type="Pfam" id="PF00067">
    <property type="entry name" value="p450"/>
    <property type="match status" value="1"/>
</dbReference>
<evidence type="ECO:0000256" key="9">
    <source>
        <dbReference type="RuleBase" id="RU000461"/>
    </source>
</evidence>
<dbReference type="InterPro" id="IPR036396">
    <property type="entry name" value="Cyt_P450_sf"/>
</dbReference>
<dbReference type="PROSITE" id="PS00086">
    <property type="entry name" value="CYTOCHROME_P450"/>
    <property type="match status" value="1"/>
</dbReference>
<dbReference type="PANTHER" id="PTHR24291">
    <property type="entry name" value="CYTOCHROME P450 FAMILY 4"/>
    <property type="match status" value="1"/>
</dbReference>
<evidence type="ECO:0000256" key="5">
    <source>
        <dbReference type="ARBA" id="ARBA00022723"/>
    </source>
</evidence>
<dbReference type="InterPro" id="IPR017972">
    <property type="entry name" value="Cyt_P450_CS"/>
</dbReference>